<dbReference type="InterPro" id="IPR050555">
    <property type="entry name" value="Bact_Solute-Bind_Prot2"/>
</dbReference>
<evidence type="ECO:0000256" key="3">
    <source>
        <dbReference type="SAM" id="MobiDB-lite"/>
    </source>
</evidence>
<feature type="domain" description="Periplasmic binding protein" evidence="5">
    <location>
        <begin position="48"/>
        <end position="308"/>
    </location>
</feature>
<proteinExistence type="predicted"/>
<dbReference type="PROSITE" id="PS51257">
    <property type="entry name" value="PROKAR_LIPOPROTEIN"/>
    <property type="match status" value="1"/>
</dbReference>
<evidence type="ECO:0000313" key="7">
    <source>
        <dbReference type="Proteomes" id="UP000605992"/>
    </source>
</evidence>
<accession>A0A8J3XWV3</accession>
<sequence length="390" mass="40473">MGRQRFRFAAAGVFLTFLSGVTACGARQDGADAPMGAVGTVRDGFKIGLLLPERGAVRYENYDRPFITAAIASLCPRCEVVYANADRDHARQQRQIDAMLLDGVKVFILDAVDVRKIASSVAKAKILGAKVVAYDRLARGPIDAYTSYDNVEIGRMQARALLDALKAGGDLRRGSIVMINASPADPAAGDVKAGAHAVLDGQVTIGREYDIPTRNAEMAAAAAAHAFAVLGANEVIGVYVADDGMAAGVDAAMREARVRPGLPLTGQDAEVAALRRVVLGRQTMTVYKPIKPEARNAARLAVDVGTGKVVYGTAMVDNGTTVSIPAVIIPPVLVTGANIAQALVKDGLLTLAQAGLAAGPARGPMGPRPSPQPSPQAEPSPPPPAGGVTR</sequence>
<comment type="caution">
    <text evidence="6">The sequence shown here is derived from an EMBL/GenBank/DDBJ whole genome shotgun (WGS) entry which is preliminary data.</text>
</comment>
<dbReference type="Proteomes" id="UP000605992">
    <property type="component" value="Unassembled WGS sequence"/>
</dbReference>
<dbReference type="InterPro" id="IPR028082">
    <property type="entry name" value="Peripla_BP_I"/>
</dbReference>
<evidence type="ECO:0000313" key="6">
    <source>
        <dbReference type="EMBL" id="GII55325.1"/>
    </source>
</evidence>
<protein>
    <submittedName>
        <fullName evidence="6">Solute-binding protein</fullName>
    </submittedName>
</protein>
<feature type="chain" id="PRO_5038844849" evidence="4">
    <location>
        <begin position="24"/>
        <end position="390"/>
    </location>
</feature>
<comment type="subcellular location">
    <subcellularLocation>
        <location evidence="1">Cell envelope</location>
    </subcellularLocation>
</comment>
<gene>
    <name evidence="6" type="ORF">Pth03_37140</name>
</gene>
<dbReference type="PANTHER" id="PTHR30036:SF1">
    <property type="entry name" value="D-XYLOSE-BINDING PERIPLASMIC PROTEIN"/>
    <property type="match status" value="1"/>
</dbReference>
<dbReference type="AlphaFoldDB" id="A0A8J3XWV3"/>
<dbReference type="GO" id="GO:0030288">
    <property type="term" value="C:outer membrane-bounded periplasmic space"/>
    <property type="evidence" value="ECO:0007669"/>
    <property type="project" value="TreeGrafter"/>
</dbReference>
<organism evidence="6 7">
    <name type="scientific">Planotetraspora thailandica</name>
    <dbReference type="NCBI Taxonomy" id="487172"/>
    <lineage>
        <taxon>Bacteria</taxon>
        <taxon>Bacillati</taxon>
        <taxon>Actinomycetota</taxon>
        <taxon>Actinomycetes</taxon>
        <taxon>Streptosporangiales</taxon>
        <taxon>Streptosporangiaceae</taxon>
        <taxon>Planotetraspora</taxon>
    </lineage>
</organism>
<dbReference type="SUPFAM" id="SSF53822">
    <property type="entry name" value="Periplasmic binding protein-like I"/>
    <property type="match status" value="1"/>
</dbReference>
<evidence type="ECO:0000256" key="2">
    <source>
        <dbReference type="ARBA" id="ARBA00022729"/>
    </source>
</evidence>
<feature type="compositionally biased region" description="Pro residues" evidence="3">
    <location>
        <begin position="366"/>
        <end position="390"/>
    </location>
</feature>
<feature type="region of interest" description="Disordered" evidence="3">
    <location>
        <begin position="358"/>
        <end position="390"/>
    </location>
</feature>
<dbReference type="Pfam" id="PF13407">
    <property type="entry name" value="Peripla_BP_4"/>
    <property type="match status" value="1"/>
</dbReference>
<dbReference type="GO" id="GO:0030246">
    <property type="term" value="F:carbohydrate binding"/>
    <property type="evidence" value="ECO:0007669"/>
    <property type="project" value="TreeGrafter"/>
</dbReference>
<keyword evidence="7" id="KW-1185">Reference proteome</keyword>
<dbReference type="EMBL" id="BOOR01000025">
    <property type="protein sequence ID" value="GII55325.1"/>
    <property type="molecule type" value="Genomic_DNA"/>
</dbReference>
<keyword evidence="2 4" id="KW-0732">Signal</keyword>
<dbReference type="InterPro" id="IPR025997">
    <property type="entry name" value="SBP_2_dom"/>
</dbReference>
<evidence type="ECO:0000259" key="5">
    <source>
        <dbReference type="Pfam" id="PF13407"/>
    </source>
</evidence>
<evidence type="ECO:0000256" key="4">
    <source>
        <dbReference type="SAM" id="SignalP"/>
    </source>
</evidence>
<dbReference type="PANTHER" id="PTHR30036">
    <property type="entry name" value="D-XYLOSE-BINDING PERIPLASMIC PROTEIN"/>
    <property type="match status" value="1"/>
</dbReference>
<name>A0A8J3XWV3_9ACTN</name>
<feature type="signal peptide" evidence="4">
    <location>
        <begin position="1"/>
        <end position="23"/>
    </location>
</feature>
<reference evidence="6" key="1">
    <citation type="submission" date="2021-01" db="EMBL/GenBank/DDBJ databases">
        <title>Whole genome shotgun sequence of Planotetraspora thailandica NBRC 104271.</title>
        <authorList>
            <person name="Komaki H."/>
            <person name="Tamura T."/>
        </authorList>
    </citation>
    <scope>NUCLEOTIDE SEQUENCE</scope>
    <source>
        <strain evidence="6">NBRC 104271</strain>
    </source>
</reference>
<dbReference type="Gene3D" id="3.40.50.2300">
    <property type="match status" value="2"/>
</dbReference>
<evidence type="ECO:0000256" key="1">
    <source>
        <dbReference type="ARBA" id="ARBA00004196"/>
    </source>
</evidence>